<dbReference type="RefSeq" id="WP_172505706.1">
    <property type="nucleotide sequence ID" value="NZ_JAJHTM010000018.1"/>
</dbReference>
<dbReference type="Proteomes" id="UP000490060">
    <property type="component" value="Unassembled WGS sequence"/>
</dbReference>
<reference evidence="1 2" key="1">
    <citation type="submission" date="2017-11" db="EMBL/GenBank/DDBJ databases">
        <authorList>
            <person name="Duchaud E."/>
        </authorList>
    </citation>
    <scope>NUCLEOTIDE SEQUENCE [LARGE SCALE GENOMIC DNA]</scope>
    <source>
        <strain evidence="1 2">TNO010</strain>
    </source>
</reference>
<proteinExistence type="predicted"/>
<dbReference type="AlphaFoldDB" id="A0A2I2MBH0"/>
<evidence type="ECO:0000313" key="2">
    <source>
        <dbReference type="Proteomes" id="UP000490060"/>
    </source>
</evidence>
<organism evidence="1 2">
    <name type="scientific">Tenacibaculum finnmarkense genomovar ulcerans</name>
    <dbReference type="NCBI Taxonomy" id="2781388"/>
    <lineage>
        <taxon>Bacteria</taxon>
        <taxon>Pseudomonadati</taxon>
        <taxon>Bacteroidota</taxon>
        <taxon>Flavobacteriia</taxon>
        <taxon>Flavobacteriales</taxon>
        <taxon>Flavobacteriaceae</taxon>
        <taxon>Tenacibaculum</taxon>
        <taxon>Tenacibaculum finnmarkense</taxon>
    </lineage>
</organism>
<accession>A0A2I2MBH0</accession>
<sequence length="75" mass="8697">MILKEGRFFSIQFFNSTGIEVVSDLTGLSPEDIEFEQDQGNVFISQAKNGRYFLFCSTDEQDKEITFNEFKRLSL</sequence>
<evidence type="ECO:0000313" key="1">
    <source>
        <dbReference type="EMBL" id="SOU89467.1"/>
    </source>
</evidence>
<dbReference type="EMBL" id="OENE01000035">
    <property type="protein sequence ID" value="SOU89467.1"/>
    <property type="molecule type" value="Genomic_DNA"/>
</dbReference>
<protein>
    <submittedName>
        <fullName evidence="1">Uncharacterized protein</fullName>
    </submittedName>
</protein>
<name>A0A2I2MBH0_9FLAO</name>
<gene>
    <name evidence="1" type="ORF">TNO010_400042</name>
</gene>